<dbReference type="Pfam" id="PF04055">
    <property type="entry name" value="Radical_SAM"/>
    <property type="match status" value="1"/>
</dbReference>
<dbReference type="SUPFAM" id="SSF102114">
    <property type="entry name" value="Radical SAM enzymes"/>
    <property type="match status" value="1"/>
</dbReference>
<evidence type="ECO:0000256" key="2">
    <source>
        <dbReference type="ARBA" id="ARBA00022485"/>
    </source>
</evidence>
<evidence type="ECO:0000256" key="6">
    <source>
        <dbReference type="ARBA" id="ARBA00023014"/>
    </source>
</evidence>
<keyword evidence="2" id="KW-0004">4Fe-4S</keyword>
<keyword evidence="3" id="KW-0949">S-adenosyl-L-methionine</keyword>
<dbReference type="Proteomes" id="UP000514720">
    <property type="component" value="Chromosome"/>
</dbReference>
<dbReference type="KEGG" id="xcl:G4Z02_06385"/>
<dbReference type="InterPro" id="IPR013785">
    <property type="entry name" value="Aldolase_TIM"/>
</dbReference>
<reference evidence="8 9" key="1">
    <citation type="submission" date="2020-02" db="EMBL/GenBank/DDBJ databases">
        <authorList>
            <person name="Zheng R.K."/>
            <person name="Sun C.M."/>
        </authorList>
    </citation>
    <scope>NUCLEOTIDE SEQUENCE [LARGE SCALE GENOMIC DNA]</scope>
    <source>
        <strain evidence="9">zrk13</strain>
    </source>
</reference>
<dbReference type="AlphaFoldDB" id="A0A7L7KS18"/>
<evidence type="ECO:0000256" key="5">
    <source>
        <dbReference type="ARBA" id="ARBA00023004"/>
    </source>
</evidence>
<dbReference type="GO" id="GO:0044272">
    <property type="term" value="P:sulfur compound biosynthetic process"/>
    <property type="evidence" value="ECO:0007669"/>
    <property type="project" value="UniProtKB-ARBA"/>
</dbReference>
<dbReference type="Pfam" id="PF06968">
    <property type="entry name" value="BATS"/>
    <property type="match status" value="1"/>
</dbReference>
<feature type="domain" description="Radical SAM core" evidence="7">
    <location>
        <begin position="69"/>
        <end position="294"/>
    </location>
</feature>
<dbReference type="SFLD" id="SFLDG01081">
    <property type="entry name" value="cleavage_of_the_Ca-Cb_bond_in"/>
    <property type="match status" value="1"/>
</dbReference>
<evidence type="ECO:0000313" key="9">
    <source>
        <dbReference type="Proteomes" id="UP000514720"/>
    </source>
</evidence>
<evidence type="ECO:0000256" key="4">
    <source>
        <dbReference type="ARBA" id="ARBA00022723"/>
    </source>
</evidence>
<dbReference type="SFLD" id="SFLDF00319">
    <property type="entry name" value="Fe_hydrogenase_maturase_(HydG"/>
    <property type="match status" value="1"/>
</dbReference>
<dbReference type="GO" id="GO:0046872">
    <property type="term" value="F:metal ion binding"/>
    <property type="evidence" value="ECO:0007669"/>
    <property type="project" value="UniProtKB-KW"/>
</dbReference>
<evidence type="ECO:0000256" key="1">
    <source>
        <dbReference type="ARBA" id="ARBA00001966"/>
    </source>
</evidence>
<keyword evidence="4" id="KW-0479">Metal-binding</keyword>
<sequence length="454" mass="52156">MIDKYYINKLLQAARHPADEEIQAILDKARKRKRLNDMDVAMLLNAHKPEQLEQIYDIAGCLKDEIYGSRVVIFAPLYISNYCVNNCKYCGYRRDNKFPRKKLTQSAIKEQAITLEKLGHKRLALEVGESPKETPIDYVVESIKTIYDNSSIRRINVNIAATTVDDYKKLKDVGIGTYILFQETYDPDAFKDQHPKSIKGDYEYHLHAFDRAFEAGIDDVGAGVLFGLANWKFEVMSLLIHNRYLEDTYGVGFHTISVPRLKKAEGMSLEDYPNIISDEQFKRLVTVLRLAVPYVGLILSTRETKEMREELIQRGVSQISAGSKTDVGGYHEDIEEAHEPDQFELSDERSVLEVNKDLISRNLIPSYCTACYRKGRTGDRFMRLAKGGTIGLICEPNALMTLTEYVMDYGDQELIESGLKFIFNHAEKIRHQTVKDKLKTNIYRIIKGERDLYF</sequence>
<dbReference type="PROSITE" id="PS51918">
    <property type="entry name" value="RADICAL_SAM"/>
    <property type="match status" value="1"/>
</dbReference>
<keyword evidence="9" id="KW-1185">Reference proteome</keyword>
<dbReference type="InterPro" id="IPR058240">
    <property type="entry name" value="rSAM_sf"/>
</dbReference>
<dbReference type="SFLD" id="SFLDG01060">
    <property type="entry name" value="BATS_domain_containing"/>
    <property type="match status" value="1"/>
</dbReference>
<evidence type="ECO:0000313" key="8">
    <source>
        <dbReference type="EMBL" id="QMS85395.1"/>
    </source>
</evidence>
<keyword evidence="6" id="KW-0411">Iron-sulfur</keyword>
<dbReference type="GO" id="GO:0003824">
    <property type="term" value="F:catalytic activity"/>
    <property type="evidence" value="ECO:0007669"/>
    <property type="project" value="InterPro"/>
</dbReference>
<dbReference type="SFLD" id="SFLDS00029">
    <property type="entry name" value="Radical_SAM"/>
    <property type="match status" value="1"/>
</dbReference>
<comment type="cofactor">
    <cofactor evidence="1">
        <name>[4Fe-4S] cluster</name>
        <dbReference type="ChEBI" id="CHEBI:49883"/>
    </cofactor>
</comment>
<evidence type="ECO:0000259" key="7">
    <source>
        <dbReference type="PROSITE" id="PS51918"/>
    </source>
</evidence>
<gene>
    <name evidence="8" type="primary">hydG</name>
    <name evidence="8" type="ORF">G4Z02_06385</name>
</gene>
<dbReference type="InterPro" id="IPR010722">
    <property type="entry name" value="BATS_dom"/>
</dbReference>
<organism evidence="8 9">
    <name type="scientific">Candidatus Xianfuyuplasma coldseepsis</name>
    <dbReference type="NCBI Taxonomy" id="2782163"/>
    <lineage>
        <taxon>Bacteria</taxon>
        <taxon>Bacillati</taxon>
        <taxon>Mycoplasmatota</taxon>
        <taxon>Mollicutes</taxon>
        <taxon>Candidatus Izemoplasmatales</taxon>
        <taxon>Candidatus Izemoplasmataceae</taxon>
        <taxon>Candidatus Xianfuyuplasma</taxon>
    </lineage>
</organism>
<dbReference type="InterPro" id="IPR024007">
    <property type="entry name" value="FeFe-hyd_mat_HydG"/>
</dbReference>
<dbReference type="PANTHER" id="PTHR43583">
    <property type="entry name" value="2-IMINOACETATE SYNTHASE"/>
    <property type="match status" value="1"/>
</dbReference>
<dbReference type="InterPro" id="IPR034428">
    <property type="entry name" value="ThiH/NoCL/HydG-like"/>
</dbReference>
<dbReference type="GO" id="GO:0042364">
    <property type="term" value="P:water-soluble vitamin biosynthetic process"/>
    <property type="evidence" value="ECO:0007669"/>
    <property type="project" value="UniProtKB-ARBA"/>
</dbReference>
<dbReference type="InterPro" id="IPR007197">
    <property type="entry name" value="rSAM"/>
</dbReference>
<dbReference type="PANTHER" id="PTHR43583:SF2">
    <property type="entry name" value="THIAZOLE BIOSYNTHESIS PROTEIN"/>
    <property type="match status" value="1"/>
</dbReference>
<dbReference type="Gene3D" id="3.20.20.70">
    <property type="entry name" value="Aldolase class I"/>
    <property type="match status" value="1"/>
</dbReference>
<protein>
    <submittedName>
        <fullName evidence="8">[FeFe] hydrogenase H-cluster radical SAM maturase HydG</fullName>
    </submittedName>
</protein>
<keyword evidence="5" id="KW-0408">Iron</keyword>
<dbReference type="CDD" id="cd01335">
    <property type="entry name" value="Radical_SAM"/>
    <property type="match status" value="1"/>
</dbReference>
<accession>A0A7L7KS18</accession>
<dbReference type="GO" id="GO:0051539">
    <property type="term" value="F:4 iron, 4 sulfur cluster binding"/>
    <property type="evidence" value="ECO:0007669"/>
    <property type="project" value="UniProtKB-KW"/>
</dbReference>
<dbReference type="SMART" id="SM00876">
    <property type="entry name" value="BATS"/>
    <property type="match status" value="1"/>
</dbReference>
<dbReference type="RefSeq" id="WP_258877189.1">
    <property type="nucleotide sequence ID" value="NZ_CP048914.1"/>
</dbReference>
<proteinExistence type="predicted"/>
<dbReference type="NCBIfam" id="TIGR03955">
    <property type="entry name" value="rSAM_HydG"/>
    <property type="match status" value="1"/>
</dbReference>
<dbReference type="EMBL" id="CP048914">
    <property type="protein sequence ID" value="QMS85395.1"/>
    <property type="molecule type" value="Genomic_DNA"/>
</dbReference>
<evidence type="ECO:0000256" key="3">
    <source>
        <dbReference type="ARBA" id="ARBA00022691"/>
    </source>
</evidence>
<name>A0A7L7KS18_9MOLU</name>